<protein>
    <submittedName>
        <fullName evidence="2">Uncharacterized protein</fullName>
    </submittedName>
</protein>
<name>A0AAN8X8K1_HALRR</name>
<feature type="compositionally biased region" description="Polar residues" evidence="1">
    <location>
        <begin position="1"/>
        <end position="30"/>
    </location>
</feature>
<dbReference type="AlphaFoldDB" id="A0AAN8X8K1"/>
<evidence type="ECO:0000313" key="2">
    <source>
        <dbReference type="EMBL" id="KAK7074894.1"/>
    </source>
</evidence>
<evidence type="ECO:0000256" key="1">
    <source>
        <dbReference type="SAM" id="MobiDB-lite"/>
    </source>
</evidence>
<sequence length="101" mass="11088">MRVPETTPNTPEAGSRPSKQNKGSGNLSNNEEQRQLLDRTLPPSSPWVVGTHNIVCVRVINMAAFISYCESYRCCGIAAAAIGISRSCGRDSQYELFHFVV</sequence>
<feature type="region of interest" description="Disordered" evidence="1">
    <location>
        <begin position="1"/>
        <end position="44"/>
    </location>
</feature>
<feature type="non-terminal residue" evidence="2">
    <location>
        <position position="101"/>
    </location>
</feature>
<reference evidence="2 3" key="1">
    <citation type="submission" date="2023-11" db="EMBL/GenBank/DDBJ databases">
        <title>Halocaridina rubra genome assembly.</title>
        <authorList>
            <person name="Smith C."/>
        </authorList>
    </citation>
    <scope>NUCLEOTIDE SEQUENCE [LARGE SCALE GENOMIC DNA]</scope>
    <source>
        <strain evidence="2">EP-1</strain>
        <tissue evidence="2">Whole</tissue>
    </source>
</reference>
<gene>
    <name evidence="2" type="ORF">SK128_000959</name>
</gene>
<dbReference type="EMBL" id="JAXCGZ010011417">
    <property type="protein sequence ID" value="KAK7074894.1"/>
    <property type="molecule type" value="Genomic_DNA"/>
</dbReference>
<comment type="caution">
    <text evidence="2">The sequence shown here is derived from an EMBL/GenBank/DDBJ whole genome shotgun (WGS) entry which is preliminary data.</text>
</comment>
<proteinExistence type="predicted"/>
<dbReference type="Proteomes" id="UP001381693">
    <property type="component" value="Unassembled WGS sequence"/>
</dbReference>
<accession>A0AAN8X8K1</accession>
<evidence type="ECO:0000313" key="3">
    <source>
        <dbReference type="Proteomes" id="UP001381693"/>
    </source>
</evidence>
<organism evidence="2 3">
    <name type="scientific">Halocaridina rubra</name>
    <name type="common">Hawaiian red shrimp</name>
    <dbReference type="NCBI Taxonomy" id="373956"/>
    <lineage>
        <taxon>Eukaryota</taxon>
        <taxon>Metazoa</taxon>
        <taxon>Ecdysozoa</taxon>
        <taxon>Arthropoda</taxon>
        <taxon>Crustacea</taxon>
        <taxon>Multicrustacea</taxon>
        <taxon>Malacostraca</taxon>
        <taxon>Eumalacostraca</taxon>
        <taxon>Eucarida</taxon>
        <taxon>Decapoda</taxon>
        <taxon>Pleocyemata</taxon>
        <taxon>Caridea</taxon>
        <taxon>Atyoidea</taxon>
        <taxon>Atyidae</taxon>
        <taxon>Halocaridina</taxon>
    </lineage>
</organism>
<keyword evidence="3" id="KW-1185">Reference proteome</keyword>